<sequence length="180" mass="20272">MGKFWTIRAPYLLQNGFISLNTPKMLKGSTSEQVRNQAQQEMQDFWERNIKASRPRAPHLSIYKPPLVMNLSLMHRATGIAMGIAWAGIGCSAYLFTGHYDEALNFIKEFQMGDLTLGVVKFILCYPLVYHYLNGMRHLVSLQIAWDYAIGFKMSTIYKTGYGAIISSLVVAGLLASLKL</sequence>
<evidence type="ECO:0000256" key="1">
    <source>
        <dbReference type="ARBA" id="ARBA00004370"/>
    </source>
</evidence>
<organism evidence="9 10">
    <name type="scientific">Protopolystoma xenopodis</name>
    <dbReference type="NCBI Taxonomy" id="117903"/>
    <lineage>
        <taxon>Eukaryota</taxon>
        <taxon>Metazoa</taxon>
        <taxon>Spiralia</taxon>
        <taxon>Lophotrochozoa</taxon>
        <taxon>Platyhelminthes</taxon>
        <taxon>Monogenea</taxon>
        <taxon>Polyopisthocotylea</taxon>
        <taxon>Polystomatidea</taxon>
        <taxon>Polystomatidae</taxon>
        <taxon>Protopolystoma</taxon>
    </lineage>
</organism>
<name>A0A448WRM2_9PLAT</name>
<keyword evidence="5 8" id="KW-1133">Transmembrane helix</keyword>
<keyword evidence="6" id="KW-0408">Iron</keyword>
<dbReference type="EMBL" id="CAAALY010037274">
    <property type="protein sequence ID" value="VEL18492.1"/>
    <property type="molecule type" value="Genomic_DNA"/>
</dbReference>
<evidence type="ECO:0000256" key="4">
    <source>
        <dbReference type="ARBA" id="ARBA00022723"/>
    </source>
</evidence>
<accession>A0A448WRM2</accession>
<proteinExistence type="predicted"/>
<dbReference type="GO" id="GO:0009055">
    <property type="term" value="F:electron transfer activity"/>
    <property type="evidence" value="ECO:0007669"/>
    <property type="project" value="InterPro"/>
</dbReference>
<keyword evidence="3 8" id="KW-0812">Transmembrane</keyword>
<evidence type="ECO:0000256" key="2">
    <source>
        <dbReference type="ARBA" id="ARBA00022617"/>
    </source>
</evidence>
<dbReference type="InterPro" id="IPR000701">
    <property type="entry name" value="SuccDH_FuR_B_TM-su"/>
</dbReference>
<feature type="transmembrane region" description="Helical" evidence="8">
    <location>
        <begin position="115"/>
        <end position="133"/>
    </location>
</feature>
<keyword evidence="4" id="KW-0479">Metal-binding</keyword>
<dbReference type="AlphaFoldDB" id="A0A448WRM2"/>
<comment type="caution">
    <text evidence="9">The sequence shown here is derived from an EMBL/GenBank/DDBJ whole genome shotgun (WGS) entry which is preliminary data.</text>
</comment>
<dbReference type="Gene3D" id="1.20.1300.10">
    <property type="entry name" value="Fumarate reductase/succinate dehydrogenase, transmembrane subunit"/>
    <property type="match status" value="1"/>
</dbReference>
<keyword evidence="2" id="KW-0349">Heme</keyword>
<dbReference type="InterPro" id="IPR034804">
    <property type="entry name" value="SQR/QFR_C/D"/>
</dbReference>
<reference evidence="9" key="1">
    <citation type="submission" date="2018-11" db="EMBL/GenBank/DDBJ databases">
        <authorList>
            <consortium name="Pathogen Informatics"/>
        </authorList>
    </citation>
    <scope>NUCLEOTIDE SEQUENCE</scope>
</reference>
<dbReference type="OrthoDB" id="588261at2759"/>
<evidence type="ECO:0000256" key="7">
    <source>
        <dbReference type="ARBA" id="ARBA00023136"/>
    </source>
</evidence>
<protein>
    <submittedName>
        <fullName evidence="9">Uncharacterized protein</fullName>
    </submittedName>
</protein>
<dbReference type="Proteomes" id="UP000784294">
    <property type="component" value="Unassembled WGS sequence"/>
</dbReference>
<dbReference type="PANTHER" id="PTHR10978:SF5">
    <property type="entry name" value="SUCCINATE DEHYDROGENASE CYTOCHROME B560 SUBUNIT, MITOCHONDRIAL"/>
    <property type="match status" value="1"/>
</dbReference>
<dbReference type="Pfam" id="PF01127">
    <property type="entry name" value="Sdh_cyt"/>
    <property type="match status" value="1"/>
</dbReference>
<dbReference type="GO" id="GO:0046872">
    <property type="term" value="F:metal ion binding"/>
    <property type="evidence" value="ECO:0007669"/>
    <property type="project" value="UniProtKB-KW"/>
</dbReference>
<evidence type="ECO:0000256" key="8">
    <source>
        <dbReference type="SAM" id="Phobius"/>
    </source>
</evidence>
<evidence type="ECO:0000313" key="10">
    <source>
        <dbReference type="Proteomes" id="UP000784294"/>
    </source>
</evidence>
<dbReference type="CDD" id="cd03499">
    <property type="entry name" value="SQR_TypeC_SdhC"/>
    <property type="match status" value="1"/>
</dbReference>
<evidence type="ECO:0000256" key="5">
    <source>
        <dbReference type="ARBA" id="ARBA00022989"/>
    </source>
</evidence>
<dbReference type="GO" id="GO:0005739">
    <property type="term" value="C:mitochondrion"/>
    <property type="evidence" value="ECO:0007669"/>
    <property type="project" value="GOC"/>
</dbReference>
<evidence type="ECO:0000256" key="6">
    <source>
        <dbReference type="ARBA" id="ARBA00023004"/>
    </source>
</evidence>
<dbReference type="InterPro" id="IPR014314">
    <property type="entry name" value="Succ_DH_cytb556"/>
</dbReference>
<dbReference type="SUPFAM" id="SSF81343">
    <property type="entry name" value="Fumarate reductase respiratory complex transmembrane subunits"/>
    <property type="match status" value="1"/>
</dbReference>
<dbReference type="GO" id="GO:0016020">
    <property type="term" value="C:membrane"/>
    <property type="evidence" value="ECO:0007669"/>
    <property type="project" value="UniProtKB-SubCell"/>
</dbReference>
<dbReference type="GO" id="GO:0006121">
    <property type="term" value="P:mitochondrial electron transport, succinate to ubiquinone"/>
    <property type="evidence" value="ECO:0007669"/>
    <property type="project" value="TreeGrafter"/>
</dbReference>
<keyword evidence="7 8" id="KW-0472">Membrane</keyword>
<evidence type="ECO:0000256" key="3">
    <source>
        <dbReference type="ARBA" id="ARBA00022692"/>
    </source>
</evidence>
<comment type="subcellular location">
    <subcellularLocation>
        <location evidence="1">Membrane</location>
    </subcellularLocation>
</comment>
<feature type="transmembrane region" description="Helical" evidence="8">
    <location>
        <begin position="73"/>
        <end position="95"/>
    </location>
</feature>
<dbReference type="NCBIfam" id="TIGR02970">
    <property type="entry name" value="succ_dehyd_cytB"/>
    <property type="match status" value="1"/>
</dbReference>
<keyword evidence="10" id="KW-1185">Reference proteome</keyword>
<dbReference type="PANTHER" id="PTHR10978">
    <property type="entry name" value="SUCCINATE DEHYDROGENASE CYTOCHROME B560 SUBUNIT"/>
    <property type="match status" value="1"/>
</dbReference>
<evidence type="ECO:0000313" key="9">
    <source>
        <dbReference type="EMBL" id="VEL18492.1"/>
    </source>
</evidence>
<dbReference type="GO" id="GO:0006099">
    <property type="term" value="P:tricarboxylic acid cycle"/>
    <property type="evidence" value="ECO:0007669"/>
    <property type="project" value="InterPro"/>
</dbReference>
<gene>
    <name evidence="9" type="ORF">PXEA_LOCUS11932</name>
</gene>
<feature type="transmembrane region" description="Helical" evidence="8">
    <location>
        <begin position="160"/>
        <end position="178"/>
    </location>
</feature>